<evidence type="ECO:0000256" key="1">
    <source>
        <dbReference type="ARBA" id="ARBA00022729"/>
    </source>
</evidence>
<dbReference type="Gene3D" id="2.40.160.20">
    <property type="match status" value="1"/>
</dbReference>
<evidence type="ECO:0000256" key="2">
    <source>
        <dbReference type="SAM" id="SignalP"/>
    </source>
</evidence>
<comment type="caution">
    <text evidence="4">The sequence shown here is derived from an EMBL/GenBank/DDBJ whole genome shotgun (WGS) entry which is preliminary data.</text>
</comment>
<dbReference type="AlphaFoldDB" id="A0A956NHZ7"/>
<dbReference type="Pfam" id="PF13505">
    <property type="entry name" value="OMP_b-brl"/>
    <property type="match status" value="1"/>
</dbReference>
<evidence type="ECO:0000313" key="5">
    <source>
        <dbReference type="Proteomes" id="UP000739538"/>
    </source>
</evidence>
<dbReference type="EMBL" id="JAGQHS010000111">
    <property type="protein sequence ID" value="MCA9757650.1"/>
    <property type="molecule type" value="Genomic_DNA"/>
</dbReference>
<reference evidence="4" key="2">
    <citation type="journal article" date="2021" name="Microbiome">
        <title>Successional dynamics and alternative stable states in a saline activated sludge microbial community over 9 years.</title>
        <authorList>
            <person name="Wang Y."/>
            <person name="Ye J."/>
            <person name="Ju F."/>
            <person name="Liu L."/>
            <person name="Boyd J.A."/>
            <person name="Deng Y."/>
            <person name="Parks D.H."/>
            <person name="Jiang X."/>
            <person name="Yin X."/>
            <person name="Woodcroft B.J."/>
            <person name="Tyson G.W."/>
            <person name="Hugenholtz P."/>
            <person name="Polz M.F."/>
            <person name="Zhang T."/>
        </authorList>
    </citation>
    <scope>NUCLEOTIDE SEQUENCE</scope>
    <source>
        <strain evidence="4">HKST-UBA02</strain>
    </source>
</reference>
<feature type="chain" id="PRO_5037487268" evidence="2">
    <location>
        <begin position="41"/>
        <end position="218"/>
    </location>
</feature>
<sequence>MNTEKTHSSRKGQQQGIAKRWFLAAGTGLAMASLPVAAHAAGATGGGDYGIHVGYMKAAEAEDGDVLIGGHIEARLAPALGIQAAVDYNGSETYPLASVDSPAVEVRTIPVTLSARLYLPVVSGFSPFLAAGGGWYNVVYDFPQQFEALGFDDETVSTFGWHLGLGGKWRMADRVSIYGEGRYTFLDPDKKLGDDVQQEIGELDYDRSNIIAGLSLEF</sequence>
<dbReference type="Proteomes" id="UP000739538">
    <property type="component" value="Unassembled WGS sequence"/>
</dbReference>
<feature type="domain" description="Outer membrane protein beta-barrel" evidence="3">
    <location>
        <begin position="29"/>
        <end position="218"/>
    </location>
</feature>
<feature type="signal peptide" evidence="2">
    <location>
        <begin position="1"/>
        <end position="40"/>
    </location>
</feature>
<gene>
    <name evidence="4" type="ORF">KDA27_17735</name>
</gene>
<name>A0A956NHZ7_UNCEI</name>
<keyword evidence="1 2" id="KW-0732">Signal</keyword>
<evidence type="ECO:0000313" key="4">
    <source>
        <dbReference type="EMBL" id="MCA9757650.1"/>
    </source>
</evidence>
<dbReference type="InterPro" id="IPR011250">
    <property type="entry name" value="OMP/PagP_B-barrel"/>
</dbReference>
<reference evidence="4" key="1">
    <citation type="submission" date="2020-04" db="EMBL/GenBank/DDBJ databases">
        <authorList>
            <person name="Zhang T."/>
        </authorList>
    </citation>
    <scope>NUCLEOTIDE SEQUENCE</scope>
    <source>
        <strain evidence="4">HKST-UBA02</strain>
    </source>
</reference>
<dbReference type="SUPFAM" id="SSF56925">
    <property type="entry name" value="OMPA-like"/>
    <property type="match status" value="1"/>
</dbReference>
<evidence type="ECO:0000259" key="3">
    <source>
        <dbReference type="Pfam" id="PF13505"/>
    </source>
</evidence>
<proteinExistence type="predicted"/>
<protein>
    <submittedName>
        <fullName evidence="4">Porin family protein</fullName>
    </submittedName>
</protein>
<dbReference type="InterPro" id="IPR027385">
    <property type="entry name" value="Beta-barrel_OMP"/>
</dbReference>
<organism evidence="4 5">
    <name type="scientific">Eiseniibacteriota bacterium</name>
    <dbReference type="NCBI Taxonomy" id="2212470"/>
    <lineage>
        <taxon>Bacteria</taxon>
        <taxon>Candidatus Eiseniibacteriota</taxon>
    </lineage>
</organism>
<accession>A0A956NHZ7</accession>